<name>Q02466_SCHCO</name>
<evidence type="ECO:0000313" key="1">
    <source>
        <dbReference type="EMBL" id="AAB41338.1"/>
    </source>
</evidence>
<accession>Q02466</accession>
<dbReference type="PIR" id="S62749">
    <property type="entry name" value="S62749"/>
</dbReference>
<dbReference type="VEuPathDB" id="FungiDB:SCHCODRAFT_02565727"/>
<dbReference type="InterPro" id="IPR032675">
    <property type="entry name" value="LRR_dom_sf"/>
</dbReference>
<sequence length="537" mass="61192">MASDPALDKIGRDILDLIIELVHNCSPRTVHAICLCNSVLYEAARPFTIRNCTLDLNSDSLQATQQRITAWLEDARLSWILTAIRSVTLRAEPATPFAMRRDTTKVELEKESTWTPLLALLSKLTSLTDVTYDCPIPIPPFLLAALQEFCPHVHLHIRNWTRATPGTLDDDPSEVALTESPLLRTLHASVRHGMRGWDFQWPAFNRIVARSPTLRSFKYTSRSVGGCCIYSLTQEERENERRLRARFDAEPVQKVIKDVEISKMSPETIIALASVVDWARVETLRGLCIPDNLQILPWDAGMFASLSTIQLAFDRLEEMDLPSEQREHTIDSVRAFLIALPSLQSLSVLDLHDMRPLEGVLRHQGHQIRALHIHEKEFPSYTGPVLRHALTIDEIVAIGASCHHLADFTFDLDGWPTDEDGICLALAQFPALRNLTLNIPLDFTDRHVYDLEDSKEYTSRNCQLARTLWYSLQKLKKGSPLAELVICVGEQDREIGKGRPASWVMEEQQYRRRFVLRPHERDDMLDEVVLHVNPRDL</sequence>
<dbReference type="AlphaFoldDB" id="Q02466"/>
<proteinExistence type="predicted"/>
<dbReference type="Gene3D" id="3.80.10.10">
    <property type="entry name" value="Ribonuclease Inhibitor"/>
    <property type="match status" value="1"/>
</dbReference>
<protein>
    <submittedName>
        <fullName evidence="1">A-alpha X3 protein</fullName>
    </submittedName>
</protein>
<dbReference type="EMBL" id="U13943">
    <property type="protein sequence ID" value="AAB41338.1"/>
    <property type="molecule type" value="Genomic_DNA"/>
</dbReference>
<gene>
    <name evidence="1" type="primary">A-alpha X3</name>
</gene>
<organism evidence="1">
    <name type="scientific">Schizophyllum commune</name>
    <name type="common">Split gill fungus</name>
    <dbReference type="NCBI Taxonomy" id="5334"/>
    <lineage>
        <taxon>Eukaryota</taxon>
        <taxon>Fungi</taxon>
        <taxon>Dikarya</taxon>
        <taxon>Basidiomycota</taxon>
        <taxon>Agaricomycotina</taxon>
        <taxon>Agaricomycetes</taxon>
        <taxon>Agaricomycetidae</taxon>
        <taxon>Agaricales</taxon>
        <taxon>Schizophyllaceae</taxon>
        <taxon>Schizophyllum</taxon>
    </lineage>
</organism>
<reference evidence="1" key="1">
    <citation type="journal article" date="1996" name="Curr. Genet.">
        <title>The A alpha mating-type locus of Schizophyllum commune: structure and function of gene X.</title>
        <authorList>
            <person name="Marion A.L."/>
            <person name="Bartholomew K.A."/>
            <person name="Wu J."/>
            <person name="Yang H."/>
            <person name="Novotny C.P."/>
            <person name="Ullrich R.C."/>
        </authorList>
    </citation>
    <scope>NUCLEOTIDE SEQUENCE</scope>
    <source>
        <strain evidence="1">UVM1-71</strain>
        <tissue evidence="1">Mycelium</tissue>
    </source>
</reference>